<protein>
    <recommendedName>
        <fullName evidence="11">Pru domain-containing protein</fullName>
    </recommendedName>
</protein>
<dbReference type="AlphaFoldDB" id="A0AAD3DBH7"/>
<evidence type="ECO:0008006" key="11">
    <source>
        <dbReference type="Google" id="ProtNLM"/>
    </source>
</evidence>
<reference evidence="9 10" key="1">
    <citation type="journal article" date="2021" name="Sci. Rep.">
        <title>The genome of the diatom Chaetoceros tenuissimus carries an ancient integrated fragment of an extant virus.</title>
        <authorList>
            <person name="Hongo Y."/>
            <person name="Kimura K."/>
            <person name="Takaki Y."/>
            <person name="Yoshida Y."/>
            <person name="Baba S."/>
            <person name="Kobayashi G."/>
            <person name="Nagasaki K."/>
            <person name="Hano T."/>
            <person name="Tomaru Y."/>
        </authorList>
    </citation>
    <scope>NUCLEOTIDE SEQUENCE [LARGE SCALE GENOMIC DNA]</scope>
    <source>
        <strain evidence="9 10">NIES-3715</strain>
    </source>
</reference>
<dbReference type="InterPro" id="IPR038633">
    <property type="entry name" value="Rpn13/ADRM1_Pru_sf"/>
</dbReference>
<evidence type="ECO:0000256" key="6">
    <source>
        <dbReference type="SAM" id="MobiDB-lite"/>
    </source>
</evidence>
<dbReference type="GO" id="GO:0061133">
    <property type="term" value="F:endopeptidase activator activity"/>
    <property type="evidence" value="ECO:0007669"/>
    <property type="project" value="TreeGrafter"/>
</dbReference>
<dbReference type="EMBL" id="BLLK01000069">
    <property type="protein sequence ID" value="GFH60231.1"/>
    <property type="molecule type" value="Genomic_DNA"/>
</dbReference>
<evidence type="ECO:0000256" key="1">
    <source>
        <dbReference type="ARBA" id="ARBA00004123"/>
    </source>
</evidence>
<feature type="region of interest" description="Disordered" evidence="6">
    <location>
        <begin position="233"/>
        <end position="254"/>
    </location>
</feature>
<proteinExistence type="predicted"/>
<evidence type="ECO:0000259" key="7">
    <source>
        <dbReference type="PROSITE" id="PS51916"/>
    </source>
</evidence>
<dbReference type="GO" id="GO:0005634">
    <property type="term" value="C:nucleus"/>
    <property type="evidence" value="ECO:0007669"/>
    <property type="project" value="UniProtKB-SubCell"/>
</dbReference>
<dbReference type="Pfam" id="PF16550">
    <property type="entry name" value="RPN13_C"/>
    <property type="match status" value="1"/>
</dbReference>
<dbReference type="InterPro" id="IPR038108">
    <property type="entry name" value="RPN13_DEUBAD_sf"/>
</dbReference>
<dbReference type="InterPro" id="IPR032368">
    <property type="entry name" value="RPN13_DEUBAD"/>
</dbReference>
<keyword evidence="10" id="KW-1185">Reference proteome</keyword>
<accession>A0AAD3DBH7</accession>
<evidence type="ECO:0000256" key="5">
    <source>
        <dbReference type="ARBA" id="ARBA00023242"/>
    </source>
</evidence>
<feature type="domain" description="Pru" evidence="8">
    <location>
        <begin position="22"/>
        <end position="152"/>
    </location>
</feature>
<name>A0AAD3DBH7_9STRA</name>
<dbReference type="GO" id="GO:0070628">
    <property type="term" value="F:proteasome binding"/>
    <property type="evidence" value="ECO:0007669"/>
    <property type="project" value="TreeGrafter"/>
</dbReference>
<dbReference type="InterPro" id="IPR044867">
    <property type="entry name" value="DEUBAD_dom"/>
</dbReference>
<feature type="region of interest" description="Disordered" evidence="6">
    <location>
        <begin position="155"/>
        <end position="186"/>
    </location>
</feature>
<dbReference type="InterPro" id="IPR006773">
    <property type="entry name" value="Rpn13/ADRM1"/>
</dbReference>
<evidence type="ECO:0000256" key="2">
    <source>
        <dbReference type="ARBA" id="ARBA00004496"/>
    </source>
</evidence>
<dbReference type="PANTHER" id="PTHR12225:SF0">
    <property type="entry name" value="PROTEASOMAL UBIQUITIN RECEPTOR ADRM1"/>
    <property type="match status" value="1"/>
</dbReference>
<evidence type="ECO:0000259" key="8">
    <source>
        <dbReference type="PROSITE" id="PS51917"/>
    </source>
</evidence>
<dbReference type="PANTHER" id="PTHR12225">
    <property type="entry name" value="ADHESION REGULATING MOLECULE 1 110 KDA CELL MEMBRANE GLYCOPROTEIN"/>
    <property type="match status" value="1"/>
</dbReference>
<feature type="compositionally biased region" description="Basic and acidic residues" evidence="6">
    <location>
        <begin position="166"/>
        <end position="179"/>
    </location>
</feature>
<dbReference type="GO" id="GO:0005737">
    <property type="term" value="C:cytoplasm"/>
    <property type="evidence" value="ECO:0007669"/>
    <property type="project" value="UniProtKB-SubCell"/>
</dbReference>
<evidence type="ECO:0000313" key="9">
    <source>
        <dbReference type="EMBL" id="GFH60231.1"/>
    </source>
</evidence>
<comment type="subcellular location">
    <subcellularLocation>
        <location evidence="2">Cytoplasm</location>
    </subcellularLocation>
    <subcellularLocation>
        <location evidence="1">Nucleus</location>
    </subcellularLocation>
</comment>
<dbReference type="InterPro" id="IPR044868">
    <property type="entry name" value="Rpn13/ADRM1_Pru"/>
</dbReference>
<dbReference type="PROSITE" id="PS51917">
    <property type="entry name" value="PRU"/>
    <property type="match status" value="1"/>
</dbReference>
<evidence type="ECO:0000313" key="10">
    <source>
        <dbReference type="Proteomes" id="UP001054902"/>
    </source>
</evidence>
<dbReference type="Gene3D" id="1.10.2020.20">
    <property type="match status" value="1"/>
</dbReference>
<dbReference type="Pfam" id="PF04683">
    <property type="entry name" value="Rpn13_ADRM1_Pru"/>
    <property type="match status" value="1"/>
</dbReference>
<keyword evidence="5" id="KW-0539">Nucleus</keyword>
<gene>
    <name evidence="9" type="ORF">CTEN210_16707</name>
</gene>
<dbReference type="GO" id="GO:0008541">
    <property type="term" value="C:proteasome regulatory particle, lid subcomplex"/>
    <property type="evidence" value="ECO:0007669"/>
    <property type="project" value="TreeGrafter"/>
</dbReference>
<organism evidence="9 10">
    <name type="scientific">Chaetoceros tenuissimus</name>
    <dbReference type="NCBI Taxonomy" id="426638"/>
    <lineage>
        <taxon>Eukaryota</taxon>
        <taxon>Sar</taxon>
        <taxon>Stramenopiles</taxon>
        <taxon>Ochrophyta</taxon>
        <taxon>Bacillariophyta</taxon>
        <taxon>Coscinodiscophyceae</taxon>
        <taxon>Chaetocerotophycidae</taxon>
        <taxon>Chaetocerotales</taxon>
        <taxon>Chaetocerotaceae</taxon>
        <taxon>Chaetoceros</taxon>
    </lineage>
</organism>
<dbReference type="Gene3D" id="2.30.29.70">
    <property type="entry name" value="Proteasomal ubiquitin receptor Rpn13/ADRM1"/>
    <property type="match status" value="1"/>
</dbReference>
<comment type="caution">
    <text evidence="9">The sequence shown here is derived from an EMBL/GenBank/DDBJ whole genome shotgun (WGS) entry which is preliminary data.</text>
</comment>
<keyword evidence="3" id="KW-0963">Cytoplasm</keyword>
<keyword evidence="4" id="KW-0647">Proteasome</keyword>
<evidence type="ECO:0000256" key="3">
    <source>
        <dbReference type="ARBA" id="ARBA00022490"/>
    </source>
</evidence>
<sequence>MNAELLAMLGGSMPGASSRRENEPKTILSFKAGKMIAERQPSGKYMVTPDQRRGTLEVNWTASSSSSSAGVLKLEWKDRRTRAVVETFPIFPEDDCTYSKVDTGPGREKDRVYLLQYGNASERRIFFWMQEKEEGNQDEEFCIKINTFMADPEEAAAAATGKPKKEKTESKKKSEKSSDADASTGQIQSSELQAIMQGLNTSAGGEGNAAPSPGQVDALSSILGNLGIPQNTNASASTASGNTDDATAPAGSGGLTLSDLQGAMAGLATTSPTSAASASIQAPGPNLADVATSENVIESGILENEEVKQKLIELLPENQRTEEHLMENLRSPQVRQCLASLSAALCDEGMDGFNSILANFSLRPEDGAIAMMSGNPIQAFLDCVLKSVQREKEEEGKNDDAEMK</sequence>
<dbReference type="PROSITE" id="PS51916">
    <property type="entry name" value="DEUBAD"/>
    <property type="match status" value="1"/>
</dbReference>
<evidence type="ECO:0000256" key="4">
    <source>
        <dbReference type="ARBA" id="ARBA00022942"/>
    </source>
</evidence>
<feature type="domain" description="DEUBAD" evidence="7">
    <location>
        <begin position="277"/>
        <end position="394"/>
    </location>
</feature>
<feature type="compositionally biased region" description="Polar residues" evidence="6">
    <location>
        <begin position="233"/>
        <end position="245"/>
    </location>
</feature>
<dbReference type="Proteomes" id="UP001054902">
    <property type="component" value="Unassembled WGS sequence"/>
</dbReference>